<dbReference type="InterPro" id="IPR000682">
    <property type="entry name" value="PCMT"/>
</dbReference>
<dbReference type="AlphaFoldDB" id="A0A5C5WA85"/>
<gene>
    <name evidence="8" type="primary">pcm_2</name>
    <name evidence="7" type="synonym">pcm</name>
    <name evidence="8" type="ORF">KOR42_43130</name>
</gene>
<dbReference type="Gene3D" id="3.40.50.150">
    <property type="entry name" value="Vaccinia Virus protein VP39"/>
    <property type="match status" value="1"/>
</dbReference>
<dbReference type="GO" id="GO:0032259">
    <property type="term" value="P:methylation"/>
    <property type="evidence" value="ECO:0007669"/>
    <property type="project" value="UniProtKB-KW"/>
</dbReference>
<comment type="similarity">
    <text evidence="2 7">Belongs to the methyltransferase superfamily. L-isoaspartyl/D-aspartyl protein methyltransferase family.</text>
</comment>
<feature type="active site" evidence="7">
    <location>
        <position position="73"/>
    </location>
</feature>
<keyword evidence="9" id="KW-1185">Reference proteome</keyword>
<evidence type="ECO:0000256" key="4">
    <source>
        <dbReference type="ARBA" id="ARBA00022603"/>
    </source>
</evidence>
<evidence type="ECO:0000256" key="3">
    <source>
        <dbReference type="ARBA" id="ARBA00022490"/>
    </source>
</evidence>
<keyword evidence="3 7" id="KW-0963">Cytoplasm</keyword>
<comment type="subcellular location">
    <subcellularLocation>
        <location evidence="1 7">Cytoplasm</location>
    </subcellularLocation>
</comment>
<dbReference type="NCBIfam" id="TIGR00080">
    <property type="entry name" value="pimt"/>
    <property type="match status" value="1"/>
</dbReference>
<organism evidence="8 9">
    <name type="scientific">Thalassoglobus neptunius</name>
    <dbReference type="NCBI Taxonomy" id="1938619"/>
    <lineage>
        <taxon>Bacteria</taxon>
        <taxon>Pseudomonadati</taxon>
        <taxon>Planctomycetota</taxon>
        <taxon>Planctomycetia</taxon>
        <taxon>Planctomycetales</taxon>
        <taxon>Planctomycetaceae</taxon>
        <taxon>Thalassoglobus</taxon>
    </lineage>
</organism>
<comment type="caution">
    <text evidence="8">The sequence shown here is derived from an EMBL/GenBank/DDBJ whole genome shotgun (WGS) entry which is preliminary data.</text>
</comment>
<comment type="catalytic activity">
    <reaction evidence="7">
        <text>[protein]-L-isoaspartate + S-adenosyl-L-methionine = [protein]-L-isoaspartate alpha-methyl ester + S-adenosyl-L-homocysteine</text>
        <dbReference type="Rhea" id="RHEA:12705"/>
        <dbReference type="Rhea" id="RHEA-COMP:12143"/>
        <dbReference type="Rhea" id="RHEA-COMP:12144"/>
        <dbReference type="ChEBI" id="CHEBI:57856"/>
        <dbReference type="ChEBI" id="CHEBI:59789"/>
        <dbReference type="ChEBI" id="CHEBI:90596"/>
        <dbReference type="ChEBI" id="CHEBI:90598"/>
        <dbReference type="EC" id="2.1.1.77"/>
    </reaction>
</comment>
<evidence type="ECO:0000256" key="5">
    <source>
        <dbReference type="ARBA" id="ARBA00022679"/>
    </source>
</evidence>
<dbReference type="GO" id="GO:0004719">
    <property type="term" value="F:protein-L-isoaspartate (D-aspartate) O-methyltransferase activity"/>
    <property type="evidence" value="ECO:0007669"/>
    <property type="project" value="UniProtKB-UniRule"/>
</dbReference>
<dbReference type="PANTHER" id="PTHR11579:SF0">
    <property type="entry name" value="PROTEIN-L-ISOASPARTATE(D-ASPARTATE) O-METHYLTRANSFERASE"/>
    <property type="match status" value="1"/>
</dbReference>
<evidence type="ECO:0000256" key="7">
    <source>
        <dbReference type="HAMAP-Rule" id="MF_00090"/>
    </source>
</evidence>
<dbReference type="NCBIfam" id="NF001453">
    <property type="entry name" value="PRK00312.1"/>
    <property type="match status" value="1"/>
</dbReference>
<dbReference type="Proteomes" id="UP000317243">
    <property type="component" value="Unassembled WGS sequence"/>
</dbReference>
<evidence type="ECO:0000313" key="9">
    <source>
        <dbReference type="Proteomes" id="UP000317243"/>
    </source>
</evidence>
<evidence type="ECO:0000256" key="6">
    <source>
        <dbReference type="ARBA" id="ARBA00022691"/>
    </source>
</evidence>
<evidence type="ECO:0000313" key="8">
    <source>
        <dbReference type="EMBL" id="TWT46969.1"/>
    </source>
</evidence>
<dbReference type="EMBL" id="SIHI01000027">
    <property type="protein sequence ID" value="TWT46969.1"/>
    <property type="molecule type" value="Genomic_DNA"/>
</dbReference>
<keyword evidence="6 7" id="KW-0949">S-adenosyl-L-methionine</keyword>
<reference evidence="8 9" key="1">
    <citation type="submission" date="2019-02" db="EMBL/GenBank/DDBJ databases">
        <title>Deep-cultivation of Planctomycetes and their phenomic and genomic characterization uncovers novel biology.</title>
        <authorList>
            <person name="Wiegand S."/>
            <person name="Jogler M."/>
            <person name="Boedeker C."/>
            <person name="Pinto D."/>
            <person name="Vollmers J."/>
            <person name="Rivas-Marin E."/>
            <person name="Kohn T."/>
            <person name="Peeters S.H."/>
            <person name="Heuer A."/>
            <person name="Rast P."/>
            <person name="Oberbeckmann S."/>
            <person name="Bunk B."/>
            <person name="Jeske O."/>
            <person name="Meyerdierks A."/>
            <person name="Storesund J.E."/>
            <person name="Kallscheuer N."/>
            <person name="Luecker S."/>
            <person name="Lage O.M."/>
            <person name="Pohl T."/>
            <person name="Merkel B.J."/>
            <person name="Hornburger P."/>
            <person name="Mueller R.-W."/>
            <person name="Bruemmer F."/>
            <person name="Labrenz M."/>
            <person name="Spormann A.M."/>
            <person name="Op Den Camp H."/>
            <person name="Overmann J."/>
            <person name="Amann R."/>
            <person name="Jetten M.S.M."/>
            <person name="Mascher T."/>
            <person name="Medema M.H."/>
            <person name="Devos D.P."/>
            <person name="Kaster A.-K."/>
            <person name="Ovreas L."/>
            <person name="Rohde M."/>
            <person name="Galperin M.Y."/>
            <person name="Jogler C."/>
        </authorList>
    </citation>
    <scope>NUCLEOTIDE SEQUENCE [LARGE SCALE GENOMIC DNA]</scope>
    <source>
        <strain evidence="8 9">KOR42</strain>
    </source>
</reference>
<dbReference type="FunFam" id="3.40.50.150:FF:000010">
    <property type="entry name" value="Protein-L-isoaspartate O-methyltransferase"/>
    <property type="match status" value="1"/>
</dbReference>
<dbReference type="PANTHER" id="PTHR11579">
    <property type="entry name" value="PROTEIN-L-ISOASPARTATE O-METHYLTRANSFERASE"/>
    <property type="match status" value="1"/>
</dbReference>
<dbReference type="PROSITE" id="PS01279">
    <property type="entry name" value="PCMT"/>
    <property type="match status" value="1"/>
</dbReference>
<comment type="function">
    <text evidence="7">Catalyzes the methyl esterification of L-isoaspartyl residues in peptides and proteins that result from spontaneous decomposition of normal L-aspartyl and L-asparaginyl residues. It plays a role in the repair and/or degradation of damaged proteins.</text>
</comment>
<dbReference type="CDD" id="cd02440">
    <property type="entry name" value="AdoMet_MTases"/>
    <property type="match status" value="1"/>
</dbReference>
<evidence type="ECO:0000256" key="1">
    <source>
        <dbReference type="ARBA" id="ARBA00004496"/>
    </source>
</evidence>
<evidence type="ECO:0000256" key="2">
    <source>
        <dbReference type="ARBA" id="ARBA00005369"/>
    </source>
</evidence>
<accession>A0A5C5WA85</accession>
<keyword evidence="4 7" id="KW-0489">Methyltransferase</keyword>
<sequence length="229" mass="25119">MRDLPSKLQGQLSIRRAERARLIETGLVQQGISDPAVLAAINQVPREFFVDPEFKDKAYHNRALPIASGQTISQPYIVALMAEALQLTPHFRLLEIGTGSGYAAAVYAQLVDQVFTIERHDFLVNLSRSRLEELQIENVSVRCGDGSFGWPEAAPFDAISIAAATEDIPKQLLNQLTIGGKLVAPIGDQQSNQSLICFKRTEGGFEKKDLGSVRFVPLISDADEDLPSD</sequence>
<proteinExistence type="inferred from homology"/>
<dbReference type="SUPFAM" id="SSF53335">
    <property type="entry name" value="S-adenosyl-L-methionine-dependent methyltransferases"/>
    <property type="match status" value="1"/>
</dbReference>
<dbReference type="Pfam" id="PF01135">
    <property type="entry name" value="PCMT"/>
    <property type="match status" value="1"/>
</dbReference>
<dbReference type="GO" id="GO:0005737">
    <property type="term" value="C:cytoplasm"/>
    <property type="evidence" value="ECO:0007669"/>
    <property type="project" value="UniProtKB-SubCell"/>
</dbReference>
<dbReference type="EC" id="2.1.1.77" evidence="7"/>
<dbReference type="RefSeq" id="WP_261342062.1">
    <property type="nucleotide sequence ID" value="NZ_SIHI01000027.1"/>
</dbReference>
<dbReference type="InterPro" id="IPR029063">
    <property type="entry name" value="SAM-dependent_MTases_sf"/>
</dbReference>
<dbReference type="GO" id="GO:0030091">
    <property type="term" value="P:protein repair"/>
    <property type="evidence" value="ECO:0007669"/>
    <property type="project" value="UniProtKB-UniRule"/>
</dbReference>
<dbReference type="HAMAP" id="MF_00090">
    <property type="entry name" value="PIMT"/>
    <property type="match status" value="1"/>
</dbReference>
<name>A0A5C5WA85_9PLAN</name>
<keyword evidence="5 7" id="KW-0808">Transferase</keyword>
<protein>
    <recommendedName>
        <fullName evidence="7">Protein-L-isoaspartate O-methyltransferase</fullName>
        <ecNumber evidence="7">2.1.1.77</ecNumber>
    </recommendedName>
    <alternativeName>
        <fullName evidence="7">L-isoaspartyl protein carboxyl methyltransferase</fullName>
    </alternativeName>
    <alternativeName>
        <fullName evidence="7">Protein L-isoaspartyl methyltransferase</fullName>
    </alternativeName>
    <alternativeName>
        <fullName evidence="7">Protein-beta-aspartate methyltransferase</fullName>
        <shortName evidence="7">PIMT</shortName>
    </alternativeName>
</protein>